<reference evidence="8 9" key="1">
    <citation type="journal article" date="2019" name="Nat. Ecol. Evol.">
        <title>Megaphylogeny resolves global patterns of mushroom evolution.</title>
        <authorList>
            <person name="Varga T."/>
            <person name="Krizsan K."/>
            <person name="Foldi C."/>
            <person name="Dima B."/>
            <person name="Sanchez-Garcia M."/>
            <person name="Sanchez-Ramirez S."/>
            <person name="Szollosi G.J."/>
            <person name="Szarkandi J.G."/>
            <person name="Papp V."/>
            <person name="Albert L."/>
            <person name="Andreopoulos W."/>
            <person name="Angelini C."/>
            <person name="Antonin V."/>
            <person name="Barry K.W."/>
            <person name="Bougher N.L."/>
            <person name="Buchanan P."/>
            <person name="Buyck B."/>
            <person name="Bense V."/>
            <person name="Catcheside P."/>
            <person name="Chovatia M."/>
            <person name="Cooper J."/>
            <person name="Damon W."/>
            <person name="Desjardin D."/>
            <person name="Finy P."/>
            <person name="Geml J."/>
            <person name="Haridas S."/>
            <person name="Hughes K."/>
            <person name="Justo A."/>
            <person name="Karasinski D."/>
            <person name="Kautmanova I."/>
            <person name="Kiss B."/>
            <person name="Kocsube S."/>
            <person name="Kotiranta H."/>
            <person name="LaButti K.M."/>
            <person name="Lechner B.E."/>
            <person name="Liimatainen K."/>
            <person name="Lipzen A."/>
            <person name="Lukacs Z."/>
            <person name="Mihaltcheva S."/>
            <person name="Morgado L.N."/>
            <person name="Niskanen T."/>
            <person name="Noordeloos M.E."/>
            <person name="Ohm R.A."/>
            <person name="Ortiz-Santana B."/>
            <person name="Ovrebo C."/>
            <person name="Racz N."/>
            <person name="Riley R."/>
            <person name="Savchenko A."/>
            <person name="Shiryaev A."/>
            <person name="Soop K."/>
            <person name="Spirin V."/>
            <person name="Szebenyi C."/>
            <person name="Tomsovsky M."/>
            <person name="Tulloss R.E."/>
            <person name="Uehling J."/>
            <person name="Grigoriev I.V."/>
            <person name="Vagvolgyi C."/>
            <person name="Papp T."/>
            <person name="Martin F.M."/>
            <person name="Miettinen O."/>
            <person name="Hibbett D.S."/>
            <person name="Nagy L.G."/>
        </authorList>
    </citation>
    <scope>NUCLEOTIDE SEQUENCE [LARGE SCALE GENOMIC DNA]</scope>
    <source>
        <strain evidence="8 9">FP101781</strain>
    </source>
</reference>
<dbReference type="GO" id="GO:0003677">
    <property type="term" value="F:DNA binding"/>
    <property type="evidence" value="ECO:0007669"/>
    <property type="project" value="UniProtKB-KW"/>
</dbReference>
<feature type="region of interest" description="Disordered" evidence="6">
    <location>
        <begin position="787"/>
        <end position="834"/>
    </location>
</feature>
<evidence type="ECO:0000256" key="4">
    <source>
        <dbReference type="ARBA" id="ARBA00023242"/>
    </source>
</evidence>
<comment type="subcellular location">
    <subcellularLocation>
        <location evidence="2">Chromosome</location>
    </subcellularLocation>
    <subcellularLocation>
        <location evidence="1">Nucleus</location>
    </subcellularLocation>
</comment>
<sequence length="834" mass="92588">MATMQAHAMAVNTQLMTRSQSLAAVHTLLRAGLSCITFLRNLLPEDNFTESHLTTSDESFPTTYSQSDGTPRTNSTRTKVNGFKIKTLTRGYTDEADRLLNYLESGIFDALEKQYLRSFIFAVYLDSKDPNNIVEAYTFNFKYHILGDSDGAVPVMTLGEDLQNMSLNGHRGTKQIDPVEDAIQKGRAPTIGDVKKSLRTMMKTLIQAITHMDELPRHRFATFKLFYTDTTPSDYEPPNFQPGDEQKDKWYFMTHNLEEVPDRFSVGNLDCGYHSVNLKVTSIATYLPSRGKDDTPFAGTVSGAVAKGMRPTPNDEILSTARQVEEQQDDAKARTLAWSTEDDIEETDEDAEGEPDTGDADYVLRADGTYEKILEVSMGATSHEKFSPVGVRNEDGEIEALPQVPVSVETQQEAHYAGVVERIPTRLKEISSGNTPKVAQVEETQPIIETQPMTVESESYSAFTFDLRPPARHALPPRVISDTTLPPSNLAMELDSPMSSVPPSPGPSLIVGGGESPIDSDPTPVPRDAEMLDLETQPADMDSQLINSIQSFSLNPSQPSAKAAGKAPALFSSPLRKGTPGKDLGMQCDCNVSIEDDGCFCEGGCGKWYHIWCNGYHSTDDLRLPAKFVCYDCRLKADTASWYMIKDSVYPQIMEKWRDLVTFRRAIKVAENTKVITAAVFAKAFDNDFSLARGLIKRLEEEDYIYALTTVTDEFGLTTETRETRAKSGKGKDKKNKSRKTVQKTRFAFNKQIKSHQKYKDHFTPDPEIESRMLGLDNLSKFKADNDSRLVSRAQGTSSGQPLTRTKADPGHRDSASRDSDADPGRNTDATSQE</sequence>
<evidence type="ECO:0000256" key="6">
    <source>
        <dbReference type="SAM" id="MobiDB-lite"/>
    </source>
</evidence>
<keyword evidence="5" id="KW-0469">Meiosis</keyword>
<name>A0A4Y7SY87_COPMI</name>
<dbReference type="GO" id="GO:0007130">
    <property type="term" value="P:synaptonemal complex assembly"/>
    <property type="evidence" value="ECO:0007669"/>
    <property type="project" value="TreeGrafter"/>
</dbReference>
<dbReference type="Pfam" id="PF02301">
    <property type="entry name" value="HORMA"/>
    <property type="match status" value="1"/>
</dbReference>
<dbReference type="PANTHER" id="PTHR48225:SF7">
    <property type="entry name" value="MEIOSIS-SPECIFIC PROTEIN HOP1"/>
    <property type="match status" value="1"/>
</dbReference>
<dbReference type="InterPro" id="IPR011011">
    <property type="entry name" value="Znf_FYVE_PHD"/>
</dbReference>
<dbReference type="InterPro" id="IPR051294">
    <property type="entry name" value="HORMA_MeioticProgression"/>
</dbReference>
<accession>A0A4Y7SY87</accession>
<feature type="region of interest" description="Disordered" evidence="6">
    <location>
        <begin position="493"/>
        <end position="524"/>
    </location>
</feature>
<evidence type="ECO:0000313" key="8">
    <source>
        <dbReference type="EMBL" id="TEB26598.1"/>
    </source>
</evidence>
<feature type="compositionally biased region" description="Basic and acidic residues" evidence="6">
    <location>
        <begin position="806"/>
        <end position="826"/>
    </location>
</feature>
<evidence type="ECO:0000259" key="7">
    <source>
        <dbReference type="PROSITE" id="PS50815"/>
    </source>
</evidence>
<dbReference type="Gene3D" id="3.30.900.10">
    <property type="entry name" value="HORMA domain"/>
    <property type="match status" value="1"/>
</dbReference>
<keyword evidence="4" id="KW-0539">Nucleus</keyword>
<proteinExistence type="predicted"/>
<feature type="region of interest" description="Disordered" evidence="6">
    <location>
        <begin position="324"/>
        <end position="360"/>
    </location>
</feature>
<dbReference type="EMBL" id="QPFP01000047">
    <property type="protein sequence ID" value="TEB26598.1"/>
    <property type="molecule type" value="Genomic_DNA"/>
</dbReference>
<comment type="caution">
    <text evidence="8">The sequence shown here is derived from an EMBL/GenBank/DDBJ whole genome shotgun (WGS) entry which is preliminary data.</text>
</comment>
<dbReference type="OrthoDB" id="1928087at2759"/>
<dbReference type="SUPFAM" id="SSF57903">
    <property type="entry name" value="FYVE/PHD zinc finger"/>
    <property type="match status" value="1"/>
</dbReference>
<feature type="domain" description="HORMA" evidence="7">
    <location>
        <begin position="19"/>
        <end position="280"/>
    </location>
</feature>
<dbReference type="GO" id="GO:0051598">
    <property type="term" value="P:meiotic recombination checkpoint signaling"/>
    <property type="evidence" value="ECO:0007669"/>
    <property type="project" value="TreeGrafter"/>
</dbReference>
<feature type="compositionally biased region" description="Polar residues" evidence="6">
    <location>
        <begin position="794"/>
        <end position="804"/>
    </location>
</feature>
<dbReference type="InterPro" id="IPR003511">
    <property type="entry name" value="HORMA_dom"/>
</dbReference>
<gene>
    <name evidence="8" type="ORF">FA13DRAFT_1022242</name>
</gene>
<evidence type="ECO:0000256" key="5">
    <source>
        <dbReference type="ARBA" id="ARBA00023254"/>
    </source>
</evidence>
<dbReference type="SUPFAM" id="SSF56019">
    <property type="entry name" value="The spindle assembly checkpoint protein mad2"/>
    <property type="match status" value="1"/>
</dbReference>
<dbReference type="Proteomes" id="UP000298030">
    <property type="component" value="Unassembled WGS sequence"/>
</dbReference>
<keyword evidence="8" id="KW-0238">DNA-binding</keyword>
<dbReference type="InterPro" id="IPR036570">
    <property type="entry name" value="HORMA_dom_sf"/>
</dbReference>
<feature type="compositionally biased region" description="Basic residues" evidence="6">
    <location>
        <begin position="727"/>
        <end position="743"/>
    </location>
</feature>
<feature type="region of interest" description="Disordered" evidence="6">
    <location>
        <begin position="721"/>
        <end position="747"/>
    </location>
</feature>
<protein>
    <submittedName>
        <fullName evidence="8">DNA-binding protein</fullName>
    </submittedName>
</protein>
<dbReference type="STRING" id="71717.A0A4Y7SY87"/>
<keyword evidence="9" id="KW-1185">Reference proteome</keyword>
<feature type="compositionally biased region" description="Basic and acidic residues" evidence="6">
    <location>
        <begin position="324"/>
        <end position="333"/>
    </location>
</feature>
<organism evidence="8 9">
    <name type="scientific">Coprinellus micaceus</name>
    <name type="common">Glistening ink-cap mushroom</name>
    <name type="synonym">Coprinus micaceus</name>
    <dbReference type="NCBI Taxonomy" id="71717"/>
    <lineage>
        <taxon>Eukaryota</taxon>
        <taxon>Fungi</taxon>
        <taxon>Dikarya</taxon>
        <taxon>Basidiomycota</taxon>
        <taxon>Agaricomycotina</taxon>
        <taxon>Agaricomycetes</taxon>
        <taxon>Agaricomycetidae</taxon>
        <taxon>Agaricales</taxon>
        <taxon>Agaricineae</taxon>
        <taxon>Psathyrellaceae</taxon>
        <taxon>Coprinellus</taxon>
    </lineage>
</organism>
<evidence type="ECO:0000313" key="9">
    <source>
        <dbReference type="Proteomes" id="UP000298030"/>
    </source>
</evidence>
<dbReference type="PANTHER" id="PTHR48225">
    <property type="entry name" value="HORMA DOMAIN-CONTAINING PROTEIN 1"/>
    <property type="match status" value="1"/>
</dbReference>
<dbReference type="AlphaFoldDB" id="A0A4Y7SY87"/>
<dbReference type="PROSITE" id="PS50815">
    <property type="entry name" value="HORMA"/>
    <property type="match status" value="1"/>
</dbReference>
<evidence type="ECO:0000256" key="1">
    <source>
        <dbReference type="ARBA" id="ARBA00004123"/>
    </source>
</evidence>
<dbReference type="GO" id="GO:0005634">
    <property type="term" value="C:nucleus"/>
    <property type="evidence" value="ECO:0007669"/>
    <property type="project" value="UniProtKB-SubCell"/>
</dbReference>
<evidence type="ECO:0000256" key="2">
    <source>
        <dbReference type="ARBA" id="ARBA00004286"/>
    </source>
</evidence>
<dbReference type="GO" id="GO:0005694">
    <property type="term" value="C:chromosome"/>
    <property type="evidence" value="ECO:0007669"/>
    <property type="project" value="UniProtKB-SubCell"/>
</dbReference>
<evidence type="ECO:0000256" key="3">
    <source>
        <dbReference type="ARBA" id="ARBA00022454"/>
    </source>
</evidence>
<keyword evidence="3" id="KW-0158">Chromosome</keyword>
<feature type="region of interest" description="Disordered" evidence="6">
    <location>
        <begin position="52"/>
        <end position="77"/>
    </location>
</feature>
<feature type="compositionally biased region" description="Acidic residues" evidence="6">
    <location>
        <begin position="340"/>
        <end position="359"/>
    </location>
</feature>